<dbReference type="Pfam" id="PF01048">
    <property type="entry name" value="PNP_UDP_1"/>
    <property type="match status" value="1"/>
</dbReference>
<dbReference type="GO" id="GO:0009116">
    <property type="term" value="P:nucleoside metabolic process"/>
    <property type="evidence" value="ECO:0007669"/>
    <property type="project" value="InterPro"/>
</dbReference>
<dbReference type="PANTHER" id="PTHR46082:SF6">
    <property type="entry name" value="AAA+ ATPASE DOMAIN-CONTAINING PROTEIN-RELATED"/>
    <property type="match status" value="1"/>
</dbReference>
<name>A0A5N6EAA8_9EURO</name>
<evidence type="ECO:0000313" key="2">
    <source>
        <dbReference type="EMBL" id="KAB8214522.1"/>
    </source>
</evidence>
<dbReference type="SUPFAM" id="SSF53167">
    <property type="entry name" value="Purine and uridine phosphorylases"/>
    <property type="match status" value="1"/>
</dbReference>
<dbReference type="InterPro" id="IPR035994">
    <property type="entry name" value="Nucleoside_phosphorylase_sf"/>
</dbReference>
<protein>
    <submittedName>
        <fullName evidence="2">Nucleoside phosphorylase domain-containing protein</fullName>
    </submittedName>
</protein>
<dbReference type="Proteomes" id="UP000326799">
    <property type="component" value="Unassembled WGS sequence"/>
</dbReference>
<organism evidence="2 3">
    <name type="scientific">Aspergillus novoparasiticus</name>
    <dbReference type="NCBI Taxonomy" id="986946"/>
    <lineage>
        <taxon>Eukaryota</taxon>
        <taxon>Fungi</taxon>
        <taxon>Dikarya</taxon>
        <taxon>Ascomycota</taxon>
        <taxon>Pezizomycotina</taxon>
        <taxon>Eurotiomycetes</taxon>
        <taxon>Eurotiomycetidae</taxon>
        <taxon>Eurotiales</taxon>
        <taxon>Aspergillaceae</taxon>
        <taxon>Aspergillus</taxon>
        <taxon>Aspergillus subgen. Circumdati</taxon>
    </lineage>
</organism>
<dbReference type="InterPro" id="IPR000845">
    <property type="entry name" value="Nucleoside_phosphorylase_d"/>
</dbReference>
<gene>
    <name evidence="2" type="ORF">BDV33DRAFT_209220</name>
</gene>
<feature type="domain" description="Nucleoside phosphorylase" evidence="1">
    <location>
        <begin position="114"/>
        <end position="231"/>
    </location>
</feature>
<dbReference type="GO" id="GO:0003824">
    <property type="term" value="F:catalytic activity"/>
    <property type="evidence" value="ECO:0007669"/>
    <property type="project" value="InterPro"/>
</dbReference>
<dbReference type="PANTHER" id="PTHR46082">
    <property type="entry name" value="ATP/GTP-BINDING PROTEIN-RELATED"/>
    <property type="match status" value="1"/>
</dbReference>
<dbReference type="EMBL" id="ML733533">
    <property type="protein sequence ID" value="KAB8214522.1"/>
    <property type="molecule type" value="Genomic_DNA"/>
</dbReference>
<dbReference type="InterPro" id="IPR053137">
    <property type="entry name" value="NLR-like"/>
</dbReference>
<reference evidence="2 3" key="1">
    <citation type="submission" date="2019-04" db="EMBL/GenBank/DDBJ databases">
        <title>Fungal friends and foes A comparative genomics study of 23 Aspergillus species from section Flavi.</title>
        <authorList>
            <consortium name="DOE Joint Genome Institute"/>
            <person name="Kjaerbolling I."/>
            <person name="Vesth T.C."/>
            <person name="Frisvad J.C."/>
            <person name="Nybo J.L."/>
            <person name="Theobald S."/>
            <person name="Kildgaard S."/>
            <person name="Petersen T.I."/>
            <person name="Kuo A."/>
            <person name="Sato A."/>
            <person name="Lyhne E.K."/>
            <person name="Kogle M.E."/>
            <person name="Wiebenga A."/>
            <person name="Kun R.S."/>
            <person name="Lubbers R.J."/>
            <person name="Makela M.R."/>
            <person name="Barry K."/>
            <person name="Chovatia M."/>
            <person name="Clum A."/>
            <person name="Daum C."/>
            <person name="Haridas S."/>
            <person name="He G."/>
            <person name="LaButti K."/>
            <person name="Lipzen A."/>
            <person name="Mondo S."/>
            <person name="Pangilinan J."/>
            <person name="Riley R."/>
            <person name="Salamov A."/>
            <person name="Simmons B.A."/>
            <person name="Magnuson J.K."/>
            <person name="Henrissat B."/>
            <person name="Mortensen U.H."/>
            <person name="Larsen T.O."/>
            <person name="De vries R.P."/>
            <person name="Grigoriev I.V."/>
            <person name="Machida M."/>
            <person name="Baker S.E."/>
            <person name="Andersen M.R."/>
        </authorList>
    </citation>
    <scope>NUCLEOTIDE SEQUENCE [LARGE SCALE GENOMIC DNA]</scope>
    <source>
        <strain evidence="2 3">CBS 126849</strain>
    </source>
</reference>
<accession>A0A5N6EAA8</accession>
<sequence length="443" mass="48588">MITIHGRGKRPIEAVLKDTVHSLYEEAVNNCLNPELFSGYSRQQSREADDIRARQNALYNKTVLPLKRLSDAYRGDWDIQSLPTTNPTETISQQKISNKPITASESPLQADFTVAMFCALPLEVDAVTVLFDGFYQDSTLYQNAPGDSNTYTLGRMGRHHAVLVHLPGMGKSVASQAASSIRLSYPNIRLALVVGICGGVQYKKGHAEILLGDIVVSDGIVQHDFGRRVPGAFLRKTSVTDVLGRHNVAIRGFLSKIKTTMAMNQIGSKIEKYLEAINRTLGNDTVRYPEVEQDEVFQPTYQHKHHDPVACSSCAHSTNSTVCDEVFDLSCSQLNCDKDKLVQRKRLQTALTLGHTPSATIHVGLIASGDTVMESGQDRGLIAIQDNVIAFEMEGAGVWDSLPCLVVKGVCDYADSHKNKIWQPCAAATGAACMKALLDEWTL</sequence>
<evidence type="ECO:0000313" key="3">
    <source>
        <dbReference type="Proteomes" id="UP000326799"/>
    </source>
</evidence>
<proteinExistence type="predicted"/>
<dbReference type="Gene3D" id="3.40.50.1580">
    <property type="entry name" value="Nucleoside phosphorylase domain"/>
    <property type="match status" value="1"/>
</dbReference>
<dbReference type="AlphaFoldDB" id="A0A5N6EAA8"/>
<keyword evidence="3" id="KW-1185">Reference proteome</keyword>
<evidence type="ECO:0000259" key="1">
    <source>
        <dbReference type="Pfam" id="PF01048"/>
    </source>
</evidence>